<dbReference type="InterPro" id="IPR006145">
    <property type="entry name" value="PsdUridine_synth_RsuA/RluA"/>
</dbReference>
<dbReference type="PANTHER" id="PTHR47683">
    <property type="entry name" value="PSEUDOURIDINE SYNTHASE FAMILY PROTEIN-RELATED"/>
    <property type="match status" value="1"/>
</dbReference>
<dbReference type="Gene3D" id="3.10.290.10">
    <property type="entry name" value="RNA-binding S4 domain"/>
    <property type="match status" value="1"/>
</dbReference>
<evidence type="ECO:0000256" key="4">
    <source>
        <dbReference type="ARBA" id="ARBA00023235"/>
    </source>
</evidence>
<dbReference type="GO" id="GO:0160139">
    <property type="term" value="F:23S rRNA pseudouridine(2605) synthase activity"/>
    <property type="evidence" value="ECO:0007669"/>
    <property type="project" value="UniProtKB-EC"/>
</dbReference>
<dbReference type="CDD" id="cd00165">
    <property type="entry name" value="S4"/>
    <property type="match status" value="1"/>
</dbReference>
<evidence type="ECO:0000256" key="5">
    <source>
        <dbReference type="PROSITE-ProRule" id="PRU00182"/>
    </source>
</evidence>
<gene>
    <name evidence="9" type="ORF">M2319_002519</name>
</gene>
<sequence>MKTQTKSAGPAPKAERIAKVMARAGLCSRRDAERWIAEGRVSLNGKVLTTPATTVGPRDDVLVDGKPLPKRERTRLWLFHKPRGLVTTNRDPEGRPTVFEKLPAEMPRVMSVGRLDINTEGLLLLTNDGGLARVLELPATGWLRRYRVRAYGSITQADLDRLADGFAVDGILYGAIEATLDREQGENAWLTLALREGKNREVKRVLEALGLAVNRLIRVSYGPFQLGDLADGEVREIRGRVLRDQLGHRLAVEAGADFDTPFAEEAGEKKPAPKKPAKKDAATAKPQPKKPRRRRGMVDVDDVPDKRDRNRTLRPGKPPVRTAGKPSGKPAAGGAAKPSGRPSGRRPKP</sequence>
<evidence type="ECO:0000313" key="10">
    <source>
        <dbReference type="Proteomes" id="UP001209755"/>
    </source>
</evidence>
<protein>
    <recommendedName>
        <fullName evidence="6">Pseudouridine synthase</fullName>
        <ecNumber evidence="6">5.4.99.-</ecNumber>
    </recommendedName>
</protein>
<feature type="region of interest" description="Disordered" evidence="7">
    <location>
        <begin position="263"/>
        <end position="349"/>
    </location>
</feature>
<dbReference type="Gene3D" id="3.30.70.580">
    <property type="entry name" value="Pseudouridine synthase I, catalytic domain, N-terminal subdomain"/>
    <property type="match status" value="1"/>
</dbReference>
<dbReference type="InterPro" id="IPR042092">
    <property type="entry name" value="PsdUridine_s_RsuA/RluB/E/F_cat"/>
</dbReference>
<keyword evidence="10" id="KW-1185">Reference proteome</keyword>
<evidence type="ECO:0000313" key="9">
    <source>
        <dbReference type="EMBL" id="MCW2308180.1"/>
    </source>
</evidence>
<evidence type="ECO:0000256" key="6">
    <source>
        <dbReference type="RuleBase" id="RU003887"/>
    </source>
</evidence>
<proteinExistence type="inferred from homology"/>
<keyword evidence="4 6" id="KW-0413">Isomerase</keyword>
<dbReference type="InterPro" id="IPR020094">
    <property type="entry name" value="TruA/RsuA/RluB/E/F_N"/>
</dbReference>
<dbReference type="EMBL" id="JAOQNS010000006">
    <property type="protein sequence ID" value="MCW2308180.1"/>
    <property type="molecule type" value="Genomic_DNA"/>
</dbReference>
<dbReference type="PANTHER" id="PTHR47683:SF3">
    <property type="entry name" value="RIBOSOMAL LARGE SUBUNIT PSEUDOURIDINE SYNTHASE B"/>
    <property type="match status" value="1"/>
</dbReference>
<name>A0ABT3HCR9_9HYPH</name>
<dbReference type="PROSITE" id="PS01149">
    <property type="entry name" value="PSI_RSU"/>
    <property type="match status" value="1"/>
</dbReference>
<dbReference type="PROSITE" id="PS50889">
    <property type="entry name" value="S4"/>
    <property type="match status" value="1"/>
</dbReference>
<evidence type="ECO:0000256" key="7">
    <source>
        <dbReference type="SAM" id="MobiDB-lite"/>
    </source>
</evidence>
<dbReference type="EC" id="5.4.99.-" evidence="6"/>
<accession>A0ABT3HCR9</accession>
<dbReference type="SUPFAM" id="SSF55174">
    <property type="entry name" value="Alpha-L RNA-binding motif"/>
    <property type="match status" value="1"/>
</dbReference>
<evidence type="ECO:0000256" key="2">
    <source>
        <dbReference type="ARBA" id="ARBA00008348"/>
    </source>
</evidence>
<evidence type="ECO:0000256" key="3">
    <source>
        <dbReference type="ARBA" id="ARBA00022884"/>
    </source>
</evidence>
<dbReference type="Pfam" id="PF01479">
    <property type="entry name" value="S4"/>
    <property type="match status" value="1"/>
</dbReference>
<dbReference type="InterPro" id="IPR000748">
    <property type="entry name" value="PsdUridine_synth_RsuA/RluB/E/F"/>
</dbReference>
<feature type="compositionally biased region" description="Low complexity" evidence="7">
    <location>
        <begin position="323"/>
        <end position="342"/>
    </location>
</feature>
<evidence type="ECO:0000256" key="1">
    <source>
        <dbReference type="ARBA" id="ARBA00000073"/>
    </source>
</evidence>
<dbReference type="SUPFAM" id="SSF55120">
    <property type="entry name" value="Pseudouridine synthase"/>
    <property type="match status" value="1"/>
</dbReference>
<comment type="catalytic activity">
    <reaction evidence="1">
        <text>a uridine in RNA = a pseudouridine in RNA</text>
        <dbReference type="Rhea" id="RHEA:48348"/>
        <dbReference type="Rhea" id="RHEA-COMP:12068"/>
        <dbReference type="Rhea" id="RHEA-COMP:12069"/>
        <dbReference type="ChEBI" id="CHEBI:65314"/>
        <dbReference type="ChEBI" id="CHEBI:65315"/>
    </reaction>
</comment>
<keyword evidence="3 5" id="KW-0694">RNA-binding</keyword>
<feature type="domain" description="RNA-binding S4" evidence="8">
    <location>
        <begin position="15"/>
        <end position="74"/>
    </location>
</feature>
<dbReference type="InterPro" id="IPR002942">
    <property type="entry name" value="S4_RNA-bd"/>
</dbReference>
<dbReference type="Gene3D" id="3.30.70.1560">
    <property type="entry name" value="Alpha-L RNA-binding motif"/>
    <property type="match status" value="1"/>
</dbReference>
<dbReference type="InterPro" id="IPR020103">
    <property type="entry name" value="PsdUridine_synth_cat_dom_sf"/>
</dbReference>
<reference evidence="10" key="1">
    <citation type="submission" date="2023-07" db="EMBL/GenBank/DDBJ databases">
        <title>Genome sequencing of Purple Non-Sulfur Bacteria from various extreme environments.</title>
        <authorList>
            <person name="Mayer M."/>
        </authorList>
    </citation>
    <scope>NUCLEOTIDE SEQUENCE [LARGE SCALE GENOMIC DNA]</scope>
    <source>
        <strain evidence="10">DSM 17935</strain>
    </source>
</reference>
<dbReference type="NCBIfam" id="TIGR00093">
    <property type="entry name" value="pseudouridine synthase"/>
    <property type="match status" value="1"/>
</dbReference>
<dbReference type="SMART" id="SM00363">
    <property type="entry name" value="S4"/>
    <property type="match status" value="1"/>
</dbReference>
<comment type="similarity">
    <text evidence="2 6">Belongs to the pseudouridine synthase RsuA family.</text>
</comment>
<dbReference type="Proteomes" id="UP001209755">
    <property type="component" value="Unassembled WGS sequence"/>
</dbReference>
<dbReference type="InterPro" id="IPR036986">
    <property type="entry name" value="S4_RNA-bd_sf"/>
</dbReference>
<comment type="caution">
    <text evidence="9">The sequence shown here is derived from an EMBL/GenBank/DDBJ whole genome shotgun (WGS) entry which is preliminary data.</text>
</comment>
<evidence type="ECO:0000259" key="8">
    <source>
        <dbReference type="SMART" id="SM00363"/>
    </source>
</evidence>
<dbReference type="InterPro" id="IPR018496">
    <property type="entry name" value="PsdUridine_synth_RsuA/RluB_CS"/>
</dbReference>
<dbReference type="InterPro" id="IPR050343">
    <property type="entry name" value="RsuA_PseudoU_synthase"/>
</dbReference>
<organism evidence="9 10">
    <name type="scientific">Rhodobium gokarnense</name>
    <dbReference type="NCBI Taxonomy" id="364296"/>
    <lineage>
        <taxon>Bacteria</taxon>
        <taxon>Pseudomonadati</taxon>
        <taxon>Pseudomonadota</taxon>
        <taxon>Alphaproteobacteria</taxon>
        <taxon>Hyphomicrobiales</taxon>
        <taxon>Rhodobiaceae</taxon>
        <taxon>Rhodobium</taxon>
    </lineage>
</organism>
<dbReference type="Pfam" id="PF00849">
    <property type="entry name" value="PseudoU_synth_2"/>
    <property type="match status" value="1"/>
</dbReference>